<name>A0A067PMS2_9AGAM</name>
<dbReference type="Gene3D" id="3.80.10.10">
    <property type="entry name" value="Ribonuclease Inhibitor"/>
    <property type="match status" value="1"/>
</dbReference>
<proteinExistence type="predicted"/>
<dbReference type="InParanoid" id="A0A067PMS2"/>
<evidence type="ECO:0000313" key="2">
    <source>
        <dbReference type="Proteomes" id="UP000027265"/>
    </source>
</evidence>
<sequence>MLYSRIIVYLSSANILLRALRQRDDLSSSVQTILLMIPSSFPRRAKAPSRYVRDFASILQTVPSIQSLALRPLPHRRDPDPPYFPREAFLGVILQPPQLQNLRRFVFDGRALSPDSLSHLSHAVFPLLEDLSVTDLALANSFVWPSCPSLMRLKLGLCRFLDRNVAIRLPVSALKQIDMDQCRSDEDDADISDSLYPFASSLEVLRIDTILFHREIHLIDFSRLTSVRHLALILNELSFPSPLLPPTVARIPELESLVLTCFGIFDSFSPWSVVGCLISLLQSGKNLLPALRVLVIQAHSHEWRAPPARKEQSSHLQVLCDARGIDLTLRDCSVGDPRRGLPNHSSCRVLGLEGILADC</sequence>
<dbReference type="InterPro" id="IPR032675">
    <property type="entry name" value="LRR_dom_sf"/>
</dbReference>
<gene>
    <name evidence="1" type="ORF">JAAARDRAFT_37622</name>
</gene>
<dbReference type="HOGENOM" id="CLU_616858_0_0_1"/>
<evidence type="ECO:0008006" key="3">
    <source>
        <dbReference type="Google" id="ProtNLM"/>
    </source>
</evidence>
<dbReference type="EMBL" id="KL197726">
    <property type="protein sequence ID" value="KDQ55105.1"/>
    <property type="molecule type" value="Genomic_DNA"/>
</dbReference>
<dbReference type="AlphaFoldDB" id="A0A067PMS2"/>
<protein>
    <recommendedName>
        <fullName evidence="3">F-box domain-containing protein</fullName>
    </recommendedName>
</protein>
<organism evidence="1 2">
    <name type="scientific">Jaapia argillacea MUCL 33604</name>
    <dbReference type="NCBI Taxonomy" id="933084"/>
    <lineage>
        <taxon>Eukaryota</taxon>
        <taxon>Fungi</taxon>
        <taxon>Dikarya</taxon>
        <taxon>Basidiomycota</taxon>
        <taxon>Agaricomycotina</taxon>
        <taxon>Agaricomycetes</taxon>
        <taxon>Agaricomycetidae</taxon>
        <taxon>Jaapiales</taxon>
        <taxon>Jaapiaceae</taxon>
        <taxon>Jaapia</taxon>
    </lineage>
</organism>
<dbReference type="SUPFAM" id="SSF52047">
    <property type="entry name" value="RNI-like"/>
    <property type="match status" value="1"/>
</dbReference>
<accession>A0A067PMS2</accession>
<evidence type="ECO:0000313" key="1">
    <source>
        <dbReference type="EMBL" id="KDQ55105.1"/>
    </source>
</evidence>
<dbReference type="Proteomes" id="UP000027265">
    <property type="component" value="Unassembled WGS sequence"/>
</dbReference>
<reference evidence="2" key="1">
    <citation type="journal article" date="2014" name="Proc. Natl. Acad. Sci. U.S.A.">
        <title>Extensive sampling of basidiomycete genomes demonstrates inadequacy of the white-rot/brown-rot paradigm for wood decay fungi.</title>
        <authorList>
            <person name="Riley R."/>
            <person name="Salamov A.A."/>
            <person name="Brown D.W."/>
            <person name="Nagy L.G."/>
            <person name="Floudas D."/>
            <person name="Held B.W."/>
            <person name="Levasseur A."/>
            <person name="Lombard V."/>
            <person name="Morin E."/>
            <person name="Otillar R."/>
            <person name="Lindquist E.A."/>
            <person name="Sun H."/>
            <person name="LaButti K.M."/>
            <person name="Schmutz J."/>
            <person name="Jabbour D."/>
            <person name="Luo H."/>
            <person name="Baker S.E."/>
            <person name="Pisabarro A.G."/>
            <person name="Walton J.D."/>
            <person name="Blanchette R.A."/>
            <person name="Henrissat B."/>
            <person name="Martin F."/>
            <person name="Cullen D."/>
            <person name="Hibbett D.S."/>
            <person name="Grigoriev I.V."/>
        </authorList>
    </citation>
    <scope>NUCLEOTIDE SEQUENCE [LARGE SCALE GENOMIC DNA]</scope>
    <source>
        <strain evidence="2">MUCL 33604</strain>
    </source>
</reference>
<keyword evidence="2" id="KW-1185">Reference proteome</keyword>